<dbReference type="Gene3D" id="2.60.40.1940">
    <property type="match status" value="1"/>
</dbReference>
<comment type="function">
    <text evidence="9">Binds covalently through a thioester bond to the pathogen surface resulting in pathogen clearance.</text>
</comment>
<reference evidence="16" key="4">
    <citation type="submission" date="2015-06" db="UniProtKB">
        <authorList>
            <consortium name="EnsemblMetazoa"/>
        </authorList>
    </citation>
    <scope>IDENTIFICATION</scope>
</reference>
<dbReference type="InterPro" id="IPR040839">
    <property type="entry name" value="MG4"/>
</dbReference>
<dbReference type="InterPro" id="IPR047565">
    <property type="entry name" value="Alpha-macroglob_thiol-ester_cl"/>
</dbReference>
<dbReference type="InterPro" id="IPR050473">
    <property type="entry name" value="A2M/Complement_sys"/>
</dbReference>
<dbReference type="SMART" id="SM01361">
    <property type="entry name" value="A2M_recep"/>
    <property type="match status" value="1"/>
</dbReference>
<dbReference type="InterPro" id="IPR011626">
    <property type="entry name" value="Alpha-macroglobulin_TED"/>
</dbReference>
<dbReference type="FunFam" id="2.60.40.1930:FF:000001">
    <property type="entry name" value="CD109 isoform 3"/>
    <property type="match status" value="1"/>
</dbReference>
<dbReference type="InterPro" id="IPR011625">
    <property type="entry name" value="A2M_N_BRD"/>
</dbReference>
<sequence>MFNQGQGLSKAFRNSAVRMAMPIESKKEDHNKGHYAVVGAKIIRPNSEYRVTVTSFELTDKLEICVSLVSKGNVIESKNVSLERNDHQTIVFQLGSIPEDKYHLVAEGKSGIVFRKEADLEYDDKFCSVLLQTDKAVYKPGDTVRFRVLVLDRNMKPAVAGSSMRLYICDGAGNRVKQWNDVSLDSTGVFEAELPLSTEPVLGEWKIHVEVLGLKQSKSFDVDKYVLPTFEVSVKGDSYTTVDDEILKVAIESKYTYGKPVVGELTVTVKPEERYYYGSKPATLCQKTVPINGKTVLEFNLQDELKLSSAYHRVFLFEAEVREQLTGRTQSGSSTVKIHDDRYTVNLVQEAKYIPGLPYKAWIKVSNIDGSPAEPESLTILFRNDSKVQLTNYTLDTNGMAKLDLNLDNMKFNYLRIEVLYRGKSYEVEGISNPCEKMDAFIRISTSEQQPSLGKDLKFDVCSTKPLKYVAYAVLSRGAVVNGGVVEADNQTCTIITIPSVYAMVPRAKLLVFYMCNDGSVVSSYTTIEYRNIFANHLTLGINNHNVKPGETIDISVKANEESFVGLLAVDQSVLLLKSGNDLNRDCVAKELEAYESSRNYSYYNHNDFPDFQDVGAVFISNAHVDREELDDHPMVICSAQAFGGVAFGAPRMAMKMRNAVEHMDMAVAETKEPTIRSNFPETWIWESIKKCNKDGEVVRKIVPDTVTSWIISGFSLNKTSGLGLMESPAKINVFLPFFISMDLPYSVKHGESVRIPVIVFNYLDEDQMADVIFYNKNQEFEFTDDSETSVYEDHHRRMKVSLAKDGGKTLSFMIKPKKVGHITLKITATCALAGDGIERELLVLPEGIPQYSNQATLIDLRSTSSHTHKLDIDIPSNAVANSTKVSVSVIGDVLGSSIANLDSLIRMPYGCGEQNMLNFVPCIVVLDYLNASKRLTGDDKIVSKAKRCMEVGYQRELTYKHADGSFSAFGESDKSGSTWLTAFVAKSFQQADKYISVESDIVDKALGWLSEVQSENGSFPEVGNICHKDMQGGAAGGLALTAYTVIAFLESREHAQKYEGTVTKALNYLSEKVLEPCDVYAHALVAYALQIAGHQMKDEVMTKLESKATIKGEMKWWSKTITEKDSETVRNNWHCCRPCSVDVEMSAYALLASLVSSTGLESLPVMKWLLTQRNDKGGFQSTQDTVVGLEALAKIAAKFASDDLKIMMEIKTDQGVQRNFDINKDNALVLQKLELPESIRLVEMTANGTGCALFQLSSKYHINDKESSPRFKLEPLASKGEMESAIEISIKTSFIPSADQPISNMAVMEIDMLSGFIVESDSIAALKTHSAVKKIETKRGDTTLVLYFDNIGEASVTLTVIAYRKHEVTDVKPANAIIYDYYDNTRRCSAFYEIPA</sequence>
<dbReference type="SMART" id="SM01359">
    <property type="entry name" value="A2M_N_2"/>
    <property type="match status" value="1"/>
</dbReference>
<feature type="domain" description="Alpha-macroglobulin receptor-binding" evidence="14">
    <location>
        <begin position="1304"/>
        <end position="1393"/>
    </location>
</feature>
<evidence type="ECO:0000256" key="2">
    <source>
        <dbReference type="ARBA" id="ARBA00010952"/>
    </source>
</evidence>
<evidence type="ECO:0000256" key="4">
    <source>
        <dbReference type="ARBA" id="ARBA00022729"/>
    </source>
</evidence>
<dbReference type="InterPro" id="IPR019742">
    <property type="entry name" value="MacrogloblnA2_CS"/>
</dbReference>
<dbReference type="InterPro" id="IPR013783">
    <property type="entry name" value="Ig-like_fold"/>
</dbReference>
<keyword evidence="4" id="KW-0732">Signal</keyword>
<feature type="domain" description="Alpha-2-macroglobulin" evidence="13">
    <location>
        <begin position="683"/>
        <end position="774"/>
    </location>
</feature>
<accession>W5J4Q1</accession>
<dbReference type="Gene3D" id="2.60.120.1540">
    <property type="match status" value="1"/>
</dbReference>
<dbReference type="InterPro" id="IPR009048">
    <property type="entry name" value="A-macroglobulin_rcpt-bd"/>
</dbReference>
<dbReference type="STRING" id="43151.W5J4Q1"/>
<evidence type="ECO:0000259" key="13">
    <source>
        <dbReference type="SMART" id="SM01360"/>
    </source>
</evidence>
<dbReference type="CDD" id="cd02897">
    <property type="entry name" value="A2M_2"/>
    <property type="match status" value="1"/>
</dbReference>
<dbReference type="Gene3D" id="2.60.40.1930">
    <property type="match status" value="2"/>
</dbReference>
<dbReference type="Pfam" id="PF07678">
    <property type="entry name" value="TED_complement"/>
    <property type="match status" value="1"/>
</dbReference>
<dbReference type="InterPro" id="IPR002890">
    <property type="entry name" value="MG2"/>
</dbReference>
<dbReference type="FunCoup" id="W5J4Q1">
    <property type="interactions" value="219"/>
</dbReference>
<dbReference type="PANTHER" id="PTHR11412">
    <property type="entry name" value="MACROGLOBULIN / COMPLEMENT"/>
    <property type="match status" value="1"/>
</dbReference>
<dbReference type="Gene3D" id="2.60.40.10">
    <property type="entry name" value="Immunoglobulins"/>
    <property type="match status" value="2"/>
</dbReference>
<dbReference type="PROSITE" id="PS00477">
    <property type="entry name" value="ALPHA_2_MACROGLOBULIN"/>
    <property type="match status" value="1"/>
</dbReference>
<keyword evidence="8" id="KW-0325">Glycoprotein</keyword>
<keyword evidence="7" id="KW-1015">Disulfide bond</keyword>
<dbReference type="Proteomes" id="UP000000673">
    <property type="component" value="Unassembled WGS sequence"/>
</dbReference>
<dbReference type="Pfam" id="PF07703">
    <property type="entry name" value="A2M_BRD"/>
    <property type="match status" value="1"/>
</dbReference>
<dbReference type="VEuPathDB" id="VectorBase:ADAR2_003090"/>
<dbReference type="Gene3D" id="2.60.40.2950">
    <property type="match status" value="1"/>
</dbReference>
<dbReference type="HOGENOM" id="CLU_001634_5_3_1"/>
<evidence type="ECO:0000256" key="3">
    <source>
        <dbReference type="ARBA" id="ARBA00022525"/>
    </source>
</evidence>
<keyword evidence="17" id="KW-1185">Reference proteome</keyword>
<dbReference type="Pfam" id="PF01835">
    <property type="entry name" value="MG2"/>
    <property type="match status" value="1"/>
</dbReference>
<feature type="domain" description="Alpha-2-macroglobulin bait region" evidence="12">
    <location>
        <begin position="442"/>
        <end position="577"/>
    </location>
</feature>
<reference evidence="15 17" key="1">
    <citation type="journal article" date="2010" name="BMC Genomics">
        <title>Combination of measures distinguishes pre-miRNAs from other stem-loops in the genome of the newly sequenced Anopheles darlingi.</title>
        <authorList>
            <person name="Mendes N.D."/>
            <person name="Freitas A.T."/>
            <person name="Vasconcelos A.T."/>
            <person name="Sagot M.F."/>
        </authorList>
    </citation>
    <scope>NUCLEOTIDE SEQUENCE</scope>
</reference>
<dbReference type="InterPro" id="IPR041555">
    <property type="entry name" value="MG3"/>
</dbReference>
<dbReference type="InterPro" id="IPR001599">
    <property type="entry name" value="Macroglobln_a2"/>
</dbReference>
<evidence type="ECO:0000256" key="5">
    <source>
        <dbReference type="ARBA" id="ARBA00022859"/>
    </source>
</evidence>
<dbReference type="PANTHER" id="PTHR11412:SF136">
    <property type="entry name" value="CD109 ANTIGEN"/>
    <property type="match status" value="1"/>
</dbReference>
<keyword evidence="3" id="KW-0964">Secreted</keyword>
<organism evidence="15">
    <name type="scientific">Anopheles darlingi</name>
    <name type="common">Mosquito</name>
    <dbReference type="NCBI Taxonomy" id="43151"/>
    <lineage>
        <taxon>Eukaryota</taxon>
        <taxon>Metazoa</taxon>
        <taxon>Ecdysozoa</taxon>
        <taxon>Arthropoda</taxon>
        <taxon>Hexapoda</taxon>
        <taxon>Insecta</taxon>
        <taxon>Pterygota</taxon>
        <taxon>Neoptera</taxon>
        <taxon>Endopterygota</taxon>
        <taxon>Diptera</taxon>
        <taxon>Nematocera</taxon>
        <taxon>Culicoidea</taxon>
        <taxon>Culicidae</taxon>
        <taxon>Anophelinae</taxon>
        <taxon>Anopheles</taxon>
    </lineage>
</organism>
<name>W5J4Q1_ANODA</name>
<dbReference type="InterPro" id="IPR041813">
    <property type="entry name" value="A2M_TED"/>
</dbReference>
<dbReference type="SMART" id="SM01419">
    <property type="entry name" value="Thiol-ester_cl"/>
    <property type="match status" value="1"/>
</dbReference>
<dbReference type="GO" id="GO:0002376">
    <property type="term" value="P:immune system process"/>
    <property type="evidence" value="ECO:0007669"/>
    <property type="project" value="UniProtKB-KW"/>
</dbReference>
<evidence type="ECO:0000256" key="6">
    <source>
        <dbReference type="ARBA" id="ARBA00022966"/>
    </source>
</evidence>
<dbReference type="VEuPathDB" id="VectorBase:ADAC009518"/>
<dbReference type="Gene3D" id="2.20.130.20">
    <property type="match status" value="1"/>
</dbReference>
<comment type="subunit">
    <text evidence="10">Heterodimer of a TEP1-N chain and an TEP1-C chain non-covalently linked. Forms a complex composed of TEP1-N and TEP1-C heterodimer, LRIM1 and APL1C; the interaction stabilizes TEP1-N and TEP1-C heterodimer, prevents its binding to tissues while circulating in the hemolymph and protects the thioester bond from hydrolysis. Mature TEP1 and to a lesser extent full-length TEP1 interact with SPCLIP1; the interaction is induced by microbial infection.</text>
</comment>
<protein>
    <recommendedName>
        <fullName evidence="11">TEP1-F</fullName>
    </recommendedName>
</protein>
<proteinExistence type="inferred from homology"/>
<dbReference type="GO" id="GO:0005615">
    <property type="term" value="C:extracellular space"/>
    <property type="evidence" value="ECO:0007669"/>
    <property type="project" value="InterPro"/>
</dbReference>
<evidence type="ECO:0000256" key="8">
    <source>
        <dbReference type="ARBA" id="ARBA00023180"/>
    </source>
</evidence>
<dbReference type="SMART" id="SM01360">
    <property type="entry name" value="A2M"/>
    <property type="match status" value="1"/>
</dbReference>
<dbReference type="InterPro" id="IPR036595">
    <property type="entry name" value="A-macroglobulin_rcpt-bd_sf"/>
</dbReference>
<evidence type="ECO:0000259" key="14">
    <source>
        <dbReference type="SMART" id="SM01361"/>
    </source>
</evidence>
<keyword evidence="6" id="KW-0882">Thioester bond</keyword>
<dbReference type="OMA" id="TLHQNRY"/>
<dbReference type="Pfam" id="PF17791">
    <property type="entry name" value="MG3"/>
    <property type="match status" value="1"/>
</dbReference>
<keyword evidence="5" id="KW-0391">Immunity</keyword>
<dbReference type="EMBL" id="ADMH02002111">
    <property type="protein sequence ID" value="ETN58896.1"/>
    <property type="molecule type" value="Genomic_DNA"/>
</dbReference>
<dbReference type="SUPFAM" id="SSF48239">
    <property type="entry name" value="Terpenoid cyclases/Protein prenyltransferases"/>
    <property type="match status" value="1"/>
</dbReference>
<dbReference type="Pfam" id="PF00207">
    <property type="entry name" value="A2M"/>
    <property type="match status" value="1"/>
</dbReference>
<gene>
    <name evidence="15" type="ORF">AND_009518</name>
</gene>
<evidence type="ECO:0000313" key="17">
    <source>
        <dbReference type="Proteomes" id="UP000000673"/>
    </source>
</evidence>
<evidence type="ECO:0000259" key="12">
    <source>
        <dbReference type="SMART" id="SM01359"/>
    </source>
</evidence>
<evidence type="ECO:0000256" key="1">
    <source>
        <dbReference type="ARBA" id="ARBA00004613"/>
    </source>
</evidence>
<evidence type="ECO:0000313" key="15">
    <source>
        <dbReference type="EMBL" id="ETN58896.1"/>
    </source>
</evidence>
<dbReference type="GO" id="GO:0004866">
    <property type="term" value="F:endopeptidase inhibitor activity"/>
    <property type="evidence" value="ECO:0007669"/>
    <property type="project" value="InterPro"/>
</dbReference>
<evidence type="ECO:0000256" key="10">
    <source>
        <dbReference type="ARBA" id="ARBA00063781"/>
    </source>
</evidence>
<evidence type="ECO:0000256" key="9">
    <source>
        <dbReference type="ARBA" id="ARBA00057615"/>
    </source>
</evidence>
<dbReference type="Pfam" id="PF17789">
    <property type="entry name" value="MG4"/>
    <property type="match status" value="1"/>
</dbReference>
<dbReference type="Gene3D" id="2.60.40.690">
    <property type="entry name" value="Alpha-macroglobulin, receptor-binding domain"/>
    <property type="match status" value="1"/>
</dbReference>
<comment type="similarity">
    <text evidence="2">Belongs to the protease inhibitor I39 (alpha-2-macroglobulin) family.</text>
</comment>
<evidence type="ECO:0000256" key="7">
    <source>
        <dbReference type="ARBA" id="ARBA00023157"/>
    </source>
</evidence>
<dbReference type="InterPro" id="IPR008930">
    <property type="entry name" value="Terpenoid_cyclase/PrenylTrfase"/>
</dbReference>
<dbReference type="SUPFAM" id="SSF49410">
    <property type="entry name" value="Alpha-macroglobulin receptor domain"/>
    <property type="match status" value="1"/>
</dbReference>
<reference evidence="15" key="2">
    <citation type="submission" date="2010-05" db="EMBL/GenBank/DDBJ databases">
        <authorList>
            <person name="Almeida L.G."/>
            <person name="Nicolas M.F."/>
            <person name="Souza R.C."/>
            <person name="Vasconcelos A.T.R."/>
        </authorList>
    </citation>
    <scope>NUCLEOTIDE SEQUENCE</scope>
</reference>
<reference evidence="15" key="3">
    <citation type="journal article" date="2013" name="Nucleic Acids Res.">
        <title>The genome of Anopheles darlingi, the main neotropical malaria vector.</title>
        <authorList>
            <person name="Marinotti O."/>
            <person name="Cerqueira G.C."/>
            <person name="de Almeida L.G."/>
            <person name="Ferro M.I."/>
            <person name="Loreto E.L."/>
            <person name="Zaha A."/>
            <person name="Teixeira S.M."/>
            <person name="Wespiser A.R."/>
            <person name="Almeida E Silva A."/>
            <person name="Schlindwein A.D."/>
            <person name="Pacheco A.C."/>
            <person name="Silva A.L."/>
            <person name="Graveley B.R."/>
            <person name="Walenz B.P."/>
            <person name="Lima Bde A."/>
            <person name="Ribeiro C.A."/>
            <person name="Nunes-Silva C.G."/>
            <person name="de Carvalho C.R."/>
            <person name="Soares C.M."/>
            <person name="de Menezes C.B."/>
            <person name="Matiolli C."/>
            <person name="Caffrey D."/>
            <person name="Araujo D.A."/>
            <person name="de Oliveira D.M."/>
            <person name="Golenbock D."/>
            <person name="Grisard E.C."/>
            <person name="Fantinatti-Garboggini F."/>
            <person name="de Carvalho F.M."/>
            <person name="Barcellos F.G."/>
            <person name="Prosdocimi F."/>
            <person name="May G."/>
            <person name="Azevedo Junior G.M."/>
            <person name="Guimaraes G.M."/>
            <person name="Goldman G.H."/>
            <person name="Padilha I.Q."/>
            <person name="Batista Jda S."/>
            <person name="Ferro J.A."/>
            <person name="Ribeiro J.M."/>
            <person name="Fietto J.L."/>
            <person name="Dabbas K.M."/>
            <person name="Cerdeira L."/>
            <person name="Agnez-Lima L.F."/>
            <person name="Brocchi M."/>
            <person name="de Carvalho M.O."/>
            <person name="Teixeira Mde M."/>
            <person name="Diniz Maia Mde M."/>
            <person name="Goldman M.H."/>
            <person name="Cruz Schneider M.P."/>
            <person name="Felipe M.S."/>
            <person name="Hungria M."/>
            <person name="Nicolas M.F."/>
            <person name="Pereira M."/>
            <person name="Montes M.A."/>
            <person name="Cantao M.E."/>
            <person name="Vincentz M."/>
            <person name="Rafael M.S."/>
            <person name="Silverman N."/>
            <person name="Stoco P.H."/>
            <person name="Souza R.C."/>
            <person name="Vicentini R."/>
            <person name="Gazzinelli R.T."/>
            <person name="Neves Rde O."/>
            <person name="Silva R."/>
            <person name="Astolfi-Filho S."/>
            <person name="Maciel T.E."/>
            <person name="Urmenyi T.P."/>
            <person name="Tadei W.P."/>
            <person name="Camargo E.P."/>
            <person name="de Vasconcelos A.T."/>
        </authorList>
    </citation>
    <scope>NUCLEOTIDE SEQUENCE</scope>
</reference>
<dbReference type="EnsemblMetazoa" id="ADAC009518-RA">
    <property type="protein sequence ID" value="ADAC009518-PA"/>
    <property type="gene ID" value="ADAC009518"/>
</dbReference>
<dbReference type="Pfam" id="PF07677">
    <property type="entry name" value="A2M_recep"/>
    <property type="match status" value="1"/>
</dbReference>
<evidence type="ECO:0000313" key="16">
    <source>
        <dbReference type="EnsemblMetazoa" id="ADAC009518-PA"/>
    </source>
</evidence>
<dbReference type="Gene3D" id="1.50.10.20">
    <property type="match status" value="1"/>
</dbReference>
<dbReference type="eggNOG" id="KOG1366">
    <property type="taxonomic scope" value="Eukaryota"/>
</dbReference>
<dbReference type="Gene3D" id="6.20.50.160">
    <property type="match status" value="1"/>
</dbReference>
<comment type="subcellular location">
    <subcellularLocation>
        <location evidence="1">Secreted</location>
    </subcellularLocation>
</comment>
<dbReference type="FunFam" id="1.50.10.20:FF:000001">
    <property type="entry name" value="CD109 isoform 1"/>
    <property type="match status" value="1"/>
</dbReference>
<evidence type="ECO:0000256" key="11">
    <source>
        <dbReference type="ARBA" id="ARBA00078071"/>
    </source>
</evidence>